<dbReference type="Proteomes" id="UP000292452">
    <property type="component" value="Unassembled WGS sequence"/>
</dbReference>
<feature type="transmembrane region" description="Helical" evidence="2">
    <location>
        <begin position="49"/>
        <end position="74"/>
    </location>
</feature>
<feature type="compositionally biased region" description="Acidic residues" evidence="1">
    <location>
        <begin position="416"/>
        <end position="428"/>
    </location>
</feature>
<feature type="transmembrane region" description="Helical" evidence="2">
    <location>
        <begin position="107"/>
        <end position="128"/>
    </location>
</feature>
<sequence length="428" mass="44626">MEHTHHDQSLTNGQAVILGAAALPILAVGGIGAWGTYTNIKTQFPQDGTALGVVAAGEGATFVLALVMVGLTLLGQSSPAVVRLGLWALPAVASGTGAVVASTTKEAVVYAVTPMAMCAAAEGIGLLARRIVVYRTGVDMEAQRRNAATMQQMAVLRALAANHPEQKARRKADLASWKLARKVGVGDDYLGVGLVAVQRDRMTDGADAALAAMFTPSVTPALAASVTPALEPGARHGQSVTLPVTDEPAPNTSGTALAGTVTGTVAQVSPETDDDPSRAGETVTGPDRDDVTVTGTDRVTETVTETETVTDETVTAEIGTGSERTVTLDEIAAVAGVPTPVTGERLSDTQLVVVLRHLRYREDPPLSYRQAVTAFRDAGFVGGEERIRRTWGELMSSEETKGPSEKPDSDQPSDRADEEDEEEAGPRP</sequence>
<keyword evidence="2" id="KW-0472">Membrane</keyword>
<proteinExistence type="predicted"/>
<evidence type="ECO:0000256" key="1">
    <source>
        <dbReference type="SAM" id="MobiDB-lite"/>
    </source>
</evidence>
<accession>A0A4Q9HY72</accession>
<organism evidence="3 4">
    <name type="scientific">Streptomyces kasugaensis</name>
    <dbReference type="NCBI Taxonomy" id="1946"/>
    <lineage>
        <taxon>Bacteria</taxon>
        <taxon>Bacillati</taxon>
        <taxon>Actinomycetota</taxon>
        <taxon>Actinomycetes</taxon>
        <taxon>Kitasatosporales</taxon>
        <taxon>Streptomycetaceae</taxon>
        <taxon>Streptomyces</taxon>
    </lineage>
</organism>
<evidence type="ECO:0000256" key="2">
    <source>
        <dbReference type="SAM" id="Phobius"/>
    </source>
</evidence>
<evidence type="ECO:0000313" key="4">
    <source>
        <dbReference type="Proteomes" id="UP000292452"/>
    </source>
</evidence>
<feature type="region of interest" description="Disordered" evidence="1">
    <location>
        <begin position="391"/>
        <end position="428"/>
    </location>
</feature>
<feature type="transmembrane region" description="Helical" evidence="2">
    <location>
        <begin position="81"/>
        <end position="101"/>
    </location>
</feature>
<name>A0A4Q9HY72_STRKA</name>
<reference evidence="3 4" key="1">
    <citation type="submission" date="2019-02" db="EMBL/GenBank/DDBJ databases">
        <title>Draft Genome Sequence of Streptomyces sp. AM-2504, identified by 16S rRNA comparative analysis as a Streptomyces Kasugaensis strain.</title>
        <authorList>
            <person name="Napolioni V."/>
            <person name="Giuliodori A.M."/>
            <person name="Spurio R."/>
            <person name="Fabbretti A."/>
        </authorList>
    </citation>
    <scope>NUCLEOTIDE SEQUENCE [LARGE SCALE GENOMIC DNA]</scope>
    <source>
        <strain evidence="3 4">AM-2504</strain>
    </source>
</reference>
<protein>
    <recommendedName>
        <fullName evidence="5">Conjugal transfer protein</fullName>
    </recommendedName>
</protein>
<feature type="region of interest" description="Disordered" evidence="1">
    <location>
        <begin position="267"/>
        <end position="293"/>
    </location>
</feature>
<dbReference type="AlphaFoldDB" id="A0A4Q9HY72"/>
<feature type="transmembrane region" description="Helical" evidence="2">
    <location>
        <begin position="15"/>
        <end position="37"/>
    </location>
</feature>
<dbReference type="EMBL" id="SIXH01000048">
    <property type="protein sequence ID" value="TBO60223.1"/>
    <property type="molecule type" value="Genomic_DNA"/>
</dbReference>
<gene>
    <name evidence="3" type="ORF">EYS09_07965</name>
</gene>
<dbReference type="RefSeq" id="WP_131122678.1">
    <property type="nucleotide sequence ID" value="NZ_SIXH01000048.1"/>
</dbReference>
<keyword evidence="2" id="KW-0812">Transmembrane</keyword>
<keyword evidence="4" id="KW-1185">Reference proteome</keyword>
<feature type="compositionally biased region" description="Basic and acidic residues" evidence="1">
    <location>
        <begin position="398"/>
        <end position="415"/>
    </location>
</feature>
<keyword evidence="2" id="KW-1133">Transmembrane helix</keyword>
<evidence type="ECO:0000313" key="3">
    <source>
        <dbReference type="EMBL" id="TBO60223.1"/>
    </source>
</evidence>
<evidence type="ECO:0008006" key="5">
    <source>
        <dbReference type="Google" id="ProtNLM"/>
    </source>
</evidence>
<comment type="caution">
    <text evidence="3">The sequence shown here is derived from an EMBL/GenBank/DDBJ whole genome shotgun (WGS) entry which is preliminary data.</text>
</comment>